<keyword evidence="3" id="KW-1185">Reference proteome</keyword>
<evidence type="ECO:0000313" key="2">
    <source>
        <dbReference type="EMBL" id="RSK24996.1"/>
    </source>
</evidence>
<sequence>MVKTYPAGHRPAPWWQALGLSGLLLLGSCNTAPRSLAAKDVPDESECAPLTPVVAPKGYAVLPEATLATDSLLARTFSADALRTANVCGLVPQLRAMLATEPGTLARVVARQQVSSRLTDVALEISSTAGELDCEEERADQIADFLLDEAGSRVKNLTILAILLGALGTVATGLMSLFDVRKTIYRPVGIAIGLIGAALGYSSLRTSAAADIPFSHRRNALGDVWHGPAESTVFPAAVWNFLSRPGIRGATQPPLRKRLLNRWLTAGELGAKDAEEKKQLEDLLFGEGGTYKADALRIRANLFDQLESTVNLMKSDVQQLAREVAEVE</sequence>
<name>A0A3R9U7L7_9BACT</name>
<proteinExistence type="predicted"/>
<gene>
    <name evidence="2" type="ORF">EI290_18405</name>
</gene>
<evidence type="ECO:0000256" key="1">
    <source>
        <dbReference type="SAM" id="Phobius"/>
    </source>
</evidence>
<keyword evidence="1" id="KW-1133">Transmembrane helix</keyword>
<dbReference type="AlphaFoldDB" id="A0A3R9U7L7"/>
<dbReference type="PROSITE" id="PS51257">
    <property type="entry name" value="PROKAR_LIPOPROTEIN"/>
    <property type="match status" value="1"/>
</dbReference>
<dbReference type="Proteomes" id="UP000280066">
    <property type="component" value="Unassembled WGS sequence"/>
</dbReference>
<reference evidence="2 3" key="1">
    <citation type="submission" date="2018-12" db="EMBL/GenBank/DDBJ databases">
        <authorList>
            <person name="Feng G."/>
            <person name="Zhu H."/>
        </authorList>
    </citation>
    <scope>NUCLEOTIDE SEQUENCE [LARGE SCALE GENOMIC DNA]</scope>
    <source>
        <strain evidence="2 3">9PBR-2</strain>
    </source>
</reference>
<feature type="transmembrane region" description="Helical" evidence="1">
    <location>
        <begin position="184"/>
        <end position="204"/>
    </location>
</feature>
<accession>A0A3R9U7L7</accession>
<keyword evidence="1" id="KW-0812">Transmembrane</keyword>
<feature type="transmembrane region" description="Helical" evidence="1">
    <location>
        <begin position="157"/>
        <end position="177"/>
    </location>
</feature>
<dbReference type="EMBL" id="RWIS01000014">
    <property type="protein sequence ID" value="RSK24996.1"/>
    <property type="molecule type" value="Genomic_DNA"/>
</dbReference>
<keyword evidence="1" id="KW-0472">Membrane</keyword>
<organism evidence="2 3">
    <name type="scientific">Hymenobacter metallilatus</name>
    <dbReference type="NCBI Taxonomy" id="2493666"/>
    <lineage>
        <taxon>Bacteria</taxon>
        <taxon>Pseudomonadati</taxon>
        <taxon>Bacteroidota</taxon>
        <taxon>Cytophagia</taxon>
        <taxon>Cytophagales</taxon>
        <taxon>Hymenobacteraceae</taxon>
        <taxon>Hymenobacter</taxon>
    </lineage>
</organism>
<protein>
    <submittedName>
        <fullName evidence="2">Uncharacterized protein</fullName>
    </submittedName>
</protein>
<comment type="caution">
    <text evidence="2">The sequence shown here is derived from an EMBL/GenBank/DDBJ whole genome shotgun (WGS) entry which is preliminary data.</text>
</comment>
<evidence type="ECO:0000313" key="3">
    <source>
        <dbReference type="Proteomes" id="UP000280066"/>
    </source>
</evidence>
<dbReference type="OrthoDB" id="836646at2"/>
<dbReference type="RefSeq" id="WP_125433137.1">
    <property type="nucleotide sequence ID" value="NZ_RWIS01000014.1"/>
</dbReference>